<keyword evidence="2" id="KW-0520">NAD</keyword>
<dbReference type="InterPro" id="IPR001457">
    <property type="entry name" value="NADH_UbQ/plastoQ_OxRdtase_su6"/>
</dbReference>
<evidence type="ECO:0000313" key="4">
    <source>
        <dbReference type="Proteomes" id="UP000789833"/>
    </source>
</evidence>
<comment type="catalytic activity">
    <reaction evidence="2">
        <text>a quinone + NADH + 5 H(+)(in) = a quinol + NAD(+) + 4 H(+)(out)</text>
        <dbReference type="Rhea" id="RHEA:57888"/>
        <dbReference type="ChEBI" id="CHEBI:15378"/>
        <dbReference type="ChEBI" id="CHEBI:24646"/>
        <dbReference type="ChEBI" id="CHEBI:57540"/>
        <dbReference type="ChEBI" id="CHEBI:57945"/>
        <dbReference type="ChEBI" id="CHEBI:132124"/>
    </reaction>
</comment>
<feature type="transmembrane region" description="Helical" evidence="2">
    <location>
        <begin position="57"/>
        <end position="78"/>
    </location>
</feature>
<protein>
    <recommendedName>
        <fullName evidence="2">NADH-quinone oxidoreductase subunit J</fullName>
        <ecNumber evidence="2">7.1.1.-</ecNumber>
    </recommendedName>
</protein>
<accession>A0ABM8YJP7</accession>
<feature type="transmembrane region" description="Helical" evidence="2">
    <location>
        <begin position="94"/>
        <end position="114"/>
    </location>
</feature>
<comment type="similarity">
    <text evidence="1 2">Belongs to the complex I subunit 6 family.</text>
</comment>
<keyword evidence="2" id="KW-0874">Quinone</keyword>
<sequence>MTITGEFIAFLFLAVSAIAGGVLMLNLTKVVHMVVALVFTFISLAGIYVMLSAEFVAAVQILIYSGAVTIIMLFGIMLTRHNDHSETSGIGRKLLVGAGILGFAAVMYFGLYSLDLGTQPSADLHVNNTEQIGVAIYAHYVIPFELTSVILLVALVGAIILARRDDEEEVKEEATKE</sequence>
<name>A0ABM8YJP7_9BACI</name>
<dbReference type="PANTHER" id="PTHR33269:SF17">
    <property type="entry name" value="NADH-UBIQUINONE OXIDOREDUCTASE CHAIN 6"/>
    <property type="match status" value="1"/>
</dbReference>
<evidence type="ECO:0000256" key="2">
    <source>
        <dbReference type="RuleBase" id="RU004429"/>
    </source>
</evidence>
<dbReference type="PANTHER" id="PTHR33269">
    <property type="entry name" value="NADH-UBIQUINONE OXIDOREDUCTASE CHAIN 6"/>
    <property type="match status" value="1"/>
</dbReference>
<evidence type="ECO:0000313" key="3">
    <source>
        <dbReference type="EMBL" id="CAG9620150.1"/>
    </source>
</evidence>
<feature type="transmembrane region" description="Helical" evidence="2">
    <location>
        <begin position="134"/>
        <end position="161"/>
    </location>
</feature>
<keyword evidence="2" id="KW-1003">Cell membrane</keyword>
<dbReference type="EMBL" id="CAKJTJ010000003">
    <property type="protein sequence ID" value="CAG9620150.1"/>
    <property type="molecule type" value="Genomic_DNA"/>
</dbReference>
<keyword evidence="2" id="KW-1133">Transmembrane helix</keyword>
<dbReference type="Pfam" id="PF00499">
    <property type="entry name" value="Oxidored_q3"/>
    <property type="match status" value="1"/>
</dbReference>
<dbReference type="NCBIfam" id="NF005168">
    <property type="entry name" value="PRK06638.2-3"/>
    <property type="match status" value="1"/>
</dbReference>
<feature type="transmembrane region" description="Helical" evidence="2">
    <location>
        <begin position="6"/>
        <end position="27"/>
    </location>
</feature>
<gene>
    <name evidence="3" type="primary">nuoJ</name>
    <name evidence="3" type="ORF">BACCIP111883_00918</name>
</gene>
<feature type="transmembrane region" description="Helical" evidence="2">
    <location>
        <begin position="34"/>
        <end position="51"/>
    </location>
</feature>
<reference evidence="3 4" key="1">
    <citation type="submission" date="2021-10" db="EMBL/GenBank/DDBJ databases">
        <authorList>
            <person name="Criscuolo A."/>
        </authorList>
    </citation>
    <scope>NUCLEOTIDE SEQUENCE [LARGE SCALE GENOMIC DNA]</scope>
    <source>
        <strain evidence="4">CIP 111883</strain>
    </source>
</reference>
<keyword evidence="2" id="KW-0472">Membrane</keyword>
<comment type="function">
    <text evidence="2">NDH-1 shuttles electrons from NADH, via FMN and iron-sulfur (Fe-S) centers, to quinones in the respiratory chain. Couples the redox reaction to proton translocation (for every two electrons transferred, four hydrogen ions are translocated across the cytoplasmic membrane), and thus conserves the redox energy in a proton gradient.</text>
</comment>
<dbReference type="EC" id="7.1.1.-" evidence="2"/>
<proteinExistence type="inferred from homology"/>
<comment type="caution">
    <text evidence="3">The sequence shown here is derived from an EMBL/GenBank/DDBJ whole genome shotgun (WGS) entry which is preliminary data.</text>
</comment>
<dbReference type="InterPro" id="IPR042106">
    <property type="entry name" value="Nuo/plastoQ_OxRdtase_6_NuoJ"/>
</dbReference>
<keyword evidence="4" id="KW-1185">Reference proteome</keyword>
<dbReference type="Proteomes" id="UP000789833">
    <property type="component" value="Unassembled WGS sequence"/>
</dbReference>
<dbReference type="Gene3D" id="1.20.120.1200">
    <property type="entry name" value="NADH-ubiquinone/plastoquinone oxidoreductase chain 6, subunit NuoJ"/>
    <property type="match status" value="1"/>
</dbReference>
<organism evidence="3 4">
    <name type="scientific">Sutcliffiella rhizosphaerae</name>
    <dbReference type="NCBI Taxonomy" id="2880967"/>
    <lineage>
        <taxon>Bacteria</taxon>
        <taxon>Bacillati</taxon>
        <taxon>Bacillota</taxon>
        <taxon>Bacilli</taxon>
        <taxon>Bacillales</taxon>
        <taxon>Bacillaceae</taxon>
        <taxon>Sutcliffiella</taxon>
    </lineage>
</organism>
<comment type="subcellular location">
    <subcellularLocation>
        <location evidence="2">Cell membrane</location>
        <topology evidence="2">Multi-pass membrane protein</topology>
    </subcellularLocation>
</comment>
<dbReference type="RefSeq" id="WP_230500073.1">
    <property type="nucleotide sequence ID" value="NZ_CAKJTJ010000003.1"/>
</dbReference>
<keyword evidence="2" id="KW-0812">Transmembrane</keyword>
<evidence type="ECO:0000256" key="1">
    <source>
        <dbReference type="ARBA" id="ARBA00005698"/>
    </source>
</evidence>